<dbReference type="InterPro" id="IPR043504">
    <property type="entry name" value="Peptidase_S1_PA_chymotrypsin"/>
</dbReference>
<keyword evidence="4" id="KW-1015">Disulfide bond</keyword>
<dbReference type="FunFam" id="2.40.10.10:FF:000036">
    <property type="entry name" value="Trypsin beta"/>
    <property type="match status" value="1"/>
</dbReference>
<evidence type="ECO:0000313" key="6">
    <source>
        <dbReference type="EMBL" id="CAD7666324.1"/>
    </source>
</evidence>
<keyword evidence="1" id="KW-0645">Protease</keyword>
<keyword evidence="2" id="KW-0378">Hydrolase</keyword>
<keyword evidence="3" id="KW-0720">Serine protease</keyword>
<dbReference type="OrthoDB" id="6503465at2759"/>
<evidence type="ECO:0000256" key="1">
    <source>
        <dbReference type="ARBA" id="ARBA00022670"/>
    </source>
</evidence>
<evidence type="ECO:0000256" key="3">
    <source>
        <dbReference type="ARBA" id="ARBA00022825"/>
    </source>
</evidence>
<organism evidence="6">
    <name type="scientific">Oppiella nova</name>
    <dbReference type="NCBI Taxonomy" id="334625"/>
    <lineage>
        <taxon>Eukaryota</taxon>
        <taxon>Metazoa</taxon>
        <taxon>Ecdysozoa</taxon>
        <taxon>Arthropoda</taxon>
        <taxon>Chelicerata</taxon>
        <taxon>Arachnida</taxon>
        <taxon>Acari</taxon>
        <taxon>Acariformes</taxon>
        <taxon>Sarcoptiformes</taxon>
        <taxon>Oribatida</taxon>
        <taxon>Brachypylina</taxon>
        <taxon>Oppioidea</taxon>
        <taxon>Oppiidae</taxon>
        <taxon>Oppiella</taxon>
    </lineage>
</organism>
<accession>A0A7R9MU36</accession>
<dbReference type="EMBL" id="CAJPVJ010053574">
    <property type="protein sequence ID" value="CAG2183381.1"/>
    <property type="molecule type" value="Genomic_DNA"/>
</dbReference>
<feature type="domain" description="Peptidase S1" evidence="5">
    <location>
        <begin position="1"/>
        <end position="107"/>
    </location>
</feature>
<dbReference type="PANTHER" id="PTHR24276:SF91">
    <property type="entry name" value="AT26814P-RELATED"/>
    <property type="match status" value="1"/>
</dbReference>
<dbReference type="Proteomes" id="UP000728032">
    <property type="component" value="Unassembled WGS sequence"/>
</dbReference>
<dbReference type="InterPro" id="IPR001254">
    <property type="entry name" value="Trypsin_dom"/>
</dbReference>
<gene>
    <name evidence="6" type="ORF">ONB1V03_LOCUS22802</name>
</gene>
<dbReference type="SUPFAM" id="SSF50494">
    <property type="entry name" value="Trypsin-like serine proteases"/>
    <property type="match status" value="1"/>
</dbReference>
<evidence type="ECO:0000256" key="4">
    <source>
        <dbReference type="ARBA" id="ARBA00023157"/>
    </source>
</evidence>
<dbReference type="EMBL" id="OC968399">
    <property type="protein sequence ID" value="CAD7666324.1"/>
    <property type="molecule type" value="Genomic_DNA"/>
</dbReference>
<reference evidence="6" key="1">
    <citation type="submission" date="2020-11" db="EMBL/GenBank/DDBJ databases">
        <authorList>
            <person name="Tran Van P."/>
        </authorList>
    </citation>
    <scope>NUCLEOTIDE SEQUENCE</scope>
</reference>
<protein>
    <recommendedName>
        <fullName evidence="5">Peptidase S1 domain-containing protein</fullName>
    </recommendedName>
</protein>
<dbReference type="GO" id="GO:0006508">
    <property type="term" value="P:proteolysis"/>
    <property type="evidence" value="ECO:0007669"/>
    <property type="project" value="UniProtKB-KW"/>
</dbReference>
<proteinExistence type="predicted"/>
<dbReference type="AlphaFoldDB" id="A0A7R9MU36"/>
<dbReference type="InterPro" id="IPR009003">
    <property type="entry name" value="Peptidase_S1_PA"/>
</dbReference>
<name>A0A7R9MU36_9ACAR</name>
<dbReference type="InterPro" id="IPR050430">
    <property type="entry name" value="Peptidase_S1"/>
</dbReference>
<dbReference type="Gene3D" id="2.40.10.10">
    <property type="entry name" value="Trypsin-like serine proteases"/>
    <property type="match status" value="1"/>
</dbReference>
<evidence type="ECO:0000313" key="7">
    <source>
        <dbReference type="Proteomes" id="UP000728032"/>
    </source>
</evidence>
<sequence>MVLVTGWGNTMVDGVKNPIDLQAAELHVMDRKSCQGQWGPKAIDASNICAVSSDKSGCNGDSGGPLTINGKLVGVVSFGVRFCQPGSMPNSFAYVPGVKRWINQTIKNN</sequence>
<keyword evidence="7" id="KW-1185">Reference proteome</keyword>
<dbReference type="Pfam" id="PF00089">
    <property type="entry name" value="Trypsin"/>
    <property type="match status" value="1"/>
</dbReference>
<dbReference type="GO" id="GO:0004252">
    <property type="term" value="F:serine-type endopeptidase activity"/>
    <property type="evidence" value="ECO:0007669"/>
    <property type="project" value="InterPro"/>
</dbReference>
<dbReference type="PROSITE" id="PS00135">
    <property type="entry name" value="TRYPSIN_SER"/>
    <property type="match status" value="1"/>
</dbReference>
<dbReference type="PROSITE" id="PS50240">
    <property type="entry name" value="TRYPSIN_DOM"/>
    <property type="match status" value="1"/>
</dbReference>
<evidence type="ECO:0000256" key="2">
    <source>
        <dbReference type="ARBA" id="ARBA00022801"/>
    </source>
</evidence>
<evidence type="ECO:0000259" key="5">
    <source>
        <dbReference type="PROSITE" id="PS50240"/>
    </source>
</evidence>
<dbReference type="PANTHER" id="PTHR24276">
    <property type="entry name" value="POLYSERASE-RELATED"/>
    <property type="match status" value="1"/>
</dbReference>
<dbReference type="InterPro" id="IPR033116">
    <property type="entry name" value="TRYPSIN_SER"/>
</dbReference>